<dbReference type="Pfam" id="PF13286">
    <property type="entry name" value="HD_assoc"/>
    <property type="match status" value="1"/>
</dbReference>
<dbReference type="GO" id="GO:0006203">
    <property type="term" value="P:dGTP catabolic process"/>
    <property type="evidence" value="ECO:0007669"/>
    <property type="project" value="TreeGrafter"/>
</dbReference>
<gene>
    <name evidence="3" type="primary">dgt</name>
    <name evidence="3" type="ORF">FEAC_22330</name>
</gene>
<reference evidence="3 4" key="1">
    <citation type="submission" date="2015-01" db="EMBL/GenBank/DDBJ databases">
        <title>Draft genome of the acidophilic iron oxidizer Ferrimicrobium acidiphilum strain T23.</title>
        <authorList>
            <person name="Poehlein A."/>
            <person name="Eisen S."/>
            <person name="Schloemann M."/>
            <person name="Johnson B.D."/>
            <person name="Daniel R."/>
            <person name="Muehling M."/>
        </authorList>
    </citation>
    <scope>NUCLEOTIDE SEQUENCE [LARGE SCALE GENOMIC DNA]</scope>
    <source>
        <strain evidence="3 4">T23</strain>
    </source>
</reference>
<sequence>MERVYLHRDHQAEWIATMHGNRTPDGVITAHEDPRLISTSLADRLSTEAQQAATLCDAATLAHGGGDRPQPEEPDHYRTCFERDRDRILHSSAFRRLAGKTQVFIFPADHQRTRLTHALEVAQVGSAIARRLRLNVDLTEAIALGHDCGHGPGGHASEVALEPFLSEGFDHAPWGAFVTLAPLNLCLETTDGIANHSWSRPRPITPEAEIVALADRIAYSAHDLEDAIGAGLLAREAIPTDLTSLIGSHRNRQLDYFITDVIETTIVAGTIGLSLEAGEALAALRSFNYTHIYTTDASEAQSRAVISLLRSLTEYLIDHPASLPQREEEISIERQVVAYVAGMTDRFAFQLAHELLDWPVNRLPMGIDLRG</sequence>
<dbReference type="GO" id="GO:0008832">
    <property type="term" value="F:dGTPase activity"/>
    <property type="evidence" value="ECO:0007669"/>
    <property type="project" value="UniProtKB-EC"/>
</dbReference>
<evidence type="ECO:0000256" key="1">
    <source>
        <dbReference type="ARBA" id="ARBA00022801"/>
    </source>
</evidence>
<dbReference type="SUPFAM" id="SSF109604">
    <property type="entry name" value="HD-domain/PDEase-like"/>
    <property type="match status" value="1"/>
</dbReference>
<protein>
    <submittedName>
        <fullName evidence="3">Deoxyguanosinetriphosphate triphosphohydrolase</fullName>
        <ecNumber evidence="3">3.1.5.1</ecNumber>
    </submittedName>
</protein>
<dbReference type="InterPro" id="IPR026875">
    <property type="entry name" value="PHydrolase_assoc_dom"/>
</dbReference>
<accession>A0A0D8FSV6</accession>
<dbReference type="Gene3D" id="1.10.3210.10">
    <property type="entry name" value="Hypothetical protein af1432"/>
    <property type="match status" value="1"/>
</dbReference>
<dbReference type="EMBL" id="JXUW01000023">
    <property type="protein sequence ID" value="KJE76039.1"/>
    <property type="molecule type" value="Genomic_DNA"/>
</dbReference>
<evidence type="ECO:0000313" key="4">
    <source>
        <dbReference type="Proteomes" id="UP000032336"/>
    </source>
</evidence>
<evidence type="ECO:0000313" key="3">
    <source>
        <dbReference type="EMBL" id="KJE76039.1"/>
    </source>
</evidence>
<dbReference type="Pfam" id="PF01966">
    <property type="entry name" value="HD"/>
    <property type="match status" value="1"/>
</dbReference>
<dbReference type="InterPro" id="IPR003607">
    <property type="entry name" value="HD/PDEase_dom"/>
</dbReference>
<dbReference type="STRING" id="1121877.FEAC_22330"/>
<dbReference type="InterPro" id="IPR006674">
    <property type="entry name" value="HD_domain"/>
</dbReference>
<name>A0A0D8FSV6_9ACTN</name>
<organism evidence="3 4">
    <name type="scientific">Ferrimicrobium acidiphilum DSM 19497</name>
    <dbReference type="NCBI Taxonomy" id="1121877"/>
    <lineage>
        <taxon>Bacteria</taxon>
        <taxon>Bacillati</taxon>
        <taxon>Actinomycetota</taxon>
        <taxon>Acidimicrobiia</taxon>
        <taxon>Acidimicrobiales</taxon>
        <taxon>Acidimicrobiaceae</taxon>
        <taxon>Ferrimicrobium</taxon>
    </lineage>
</organism>
<keyword evidence="1 3" id="KW-0378">Hydrolase</keyword>
<dbReference type="PROSITE" id="PS51831">
    <property type="entry name" value="HD"/>
    <property type="match status" value="1"/>
</dbReference>
<dbReference type="CDD" id="cd00077">
    <property type="entry name" value="HDc"/>
    <property type="match status" value="1"/>
</dbReference>
<comment type="caution">
    <text evidence="3">The sequence shown here is derived from an EMBL/GenBank/DDBJ whole genome shotgun (WGS) entry which is preliminary data.</text>
</comment>
<evidence type="ECO:0000259" key="2">
    <source>
        <dbReference type="PROSITE" id="PS51831"/>
    </source>
</evidence>
<dbReference type="PATRIC" id="fig|1121877.4.peg.2487"/>
<dbReference type="PANTHER" id="PTHR11373:SF43">
    <property type="entry name" value="DEOXYGUANOSINETRIPHOSPHATE TRIPHOSPHOHYDROLASE-LIKE PROTEIN"/>
    <property type="match status" value="1"/>
</dbReference>
<dbReference type="InterPro" id="IPR050135">
    <property type="entry name" value="dGTPase-like"/>
</dbReference>
<proteinExistence type="predicted"/>
<dbReference type="PANTHER" id="PTHR11373">
    <property type="entry name" value="DEOXYNUCLEOSIDE TRIPHOSPHATE TRIPHOSPHOHYDROLASE"/>
    <property type="match status" value="1"/>
</dbReference>
<keyword evidence="4" id="KW-1185">Reference proteome</keyword>
<dbReference type="EC" id="3.1.5.1" evidence="3"/>
<dbReference type="AlphaFoldDB" id="A0A0D8FSV6"/>
<dbReference type="Proteomes" id="UP000032336">
    <property type="component" value="Unassembled WGS sequence"/>
</dbReference>
<feature type="domain" description="HD" evidence="2">
    <location>
        <begin position="114"/>
        <end position="220"/>
    </location>
</feature>
<dbReference type="eggNOG" id="COG0232">
    <property type="taxonomic scope" value="Bacteria"/>
</dbReference>
<dbReference type="SMART" id="SM00471">
    <property type="entry name" value="HDc"/>
    <property type="match status" value="1"/>
</dbReference>